<feature type="transmembrane region" description="Helical" evidence="1">
    <location>
        <begin position="101"/>
        <end position="118"/>
    </location>
</feature>
<feature type="transmembrane region" description="Helical" evidence="1">
    <location>
        <begin position="12"/>
        <end position="35"/>
    </location>
</feature>
<keyword evidence="3" id="KW-1185">Reference proteome</keyword>
<keyword evidence="1" id="KW-0812">Transmembrane</keyword>
<feature type="transmembrane region" description="Helical" evidence="1">
    <location>
        <begin position="47"/>
        <end position="69"/>
    </location>
</feature>
<evidence type="ECO:0000313" key="3">
    <source>
        <dbReference type="Proteomes" id="UP001332243"/>
    </source>
</evidence>
<dbReference type="Proteomes" id="UP001332243">
    <property type="component" value="Unassembled WGS sequence"/>
</dbReference>
<dbReference type="RefSeq" id="WP_331212228.1">
    <property type="nucleotide sequence ID" value="NZ_JAZGQK010000001.1"/>
</dbReference>
<proteinExistence type="predicted"/>
<organism evidence="2 3">
    <name type="scientific">Plantactinospora sonchi</name>
    <dbReference type="NCBI Taxonomy" id="1544735"/>
    <lineage>
        <taxon>Bacteria</taxon>
        <taxon>Bacillati</taxon>
        <taxon>Actinomycetota</taxon>
        <taxon>Actinomycetes</taxon>
        <taxon>Micromonosporales</taxon>
        <taxon>Micromonosporaceae</taxon>
        <taxon>Plantactinospora</taxon>
    </lineage>
</organism>
<gene>
    <name evidence="2" type="ORF">V1633_01390</name>
</gene>
<evidence type="ECO:0008006" key="4">
    <source>
        <dbReference type="Google" id="ProtNLM"/>
    </source>
</evidence>
<evidence type="ECO:0000313" key="2">
    <source>
        <dbReference type="EMBL" id="MEE6257141.1"/>
    </source>
</evidence>
<dbReference type="EMBL" id="JAZGQK010000001">
    <property type="protein sequence ID" value="MEE6257141.1"/>
    <property type="molecule type" value="Genomic_DNA"/>
</dbReference>
<reference evidence="2 3" key="1">
    <citation type="submission" date="2024-01" db="EMBL/GenBank/DDBJ databases">
        <title>Genome insights into Plantactinospora sonchi sp. nov.</title>
        <authorList>
            <person name="Wang L."/>
        </authorList>
    </citation>
    <scope>NUCLEOTIDE SEQUENCE [LARGE SCALE GENOMIC DNA]</scope>
    <source>
        <strain evidence="2 3">NEAU-QY2</strain>
    </source>
</reference>
<keyword evidence="1" id="KW-0472">Membrane</keyword>
<protein>
    <recommendedName>
        <fullName evidence="4">Integral membrane protein</fullName>
    </recommendedName>
</protein>
<keyword evidence="1" id="KW-1133">Transmembrane helix</keyword>
<accession>A0ABU7RKW2</accession>
<feature type="transmembrane region" description="Helical" evidence="1">
    <location>
        <begin position="76"/>
        <end position="95"/>
    </location>
</feature>
<evidence type="ECO:0000256" key="1">
    <source>
        <dbReference type="SAM" id="Phobius"/>
    </source>
</evidence>
<sequence>MTSDSEPLPGQLLGAVWLLRAEAVGLALLVVFLVYETVTATATDLVNALFVTAFAGIGAAVLWALAVALGRRRAGARAPAMVLQLMLLPIGYYMLQGGLGWLGSPFIVLGLLVCGLLLSPPTNRALGFGVERR</sequence>
<comment type="caution">
    <text evidence="2">The sequence shown here is derived from an EMBL/GenBank/DDBJ whole genome shotgun (WGS) entry which is preliminary data.</text>
</comment>
<name>A0ABU7RKW2_9ACTN</name>